<dbReference type="GO" id="GO:0008234">
    <property type="term" value="F:cysteine-type peptidase activity"/>
    <property type="evidence" value="ECO:0007669"/>
    <property type="project" value="InterPro"/>
</dbReference>
<dbReference type="Pfam" id="PF00112">
    <property type="entry name" value="Peptidase_C1"/>
    <property type="match status" value="1"/>
</dbReference>
<dbReference type="EMBL" id="GEVI01007982">
    <property type="protein sequence ID" value="JAU24338.1"/>
    <property type="molecule type" value="Transcribed_RNA"/>
</dbReference>
<dbReference type="InterPro" id="IPR000668">
    <property type="entry name" value="Peptidase_C1A_C"/>
</dbReference>
<dbReference type="InterPro" id="IPR038765">
    <property type="entry name" value="Papain-like_cys_pep_sf"/>
</dbReference>
<dbReference type="GO" id="GO:0006508">
    <property type="term" value="P:proteolysis"/>
    <property type="evidence" value="ECO:0007669"/>
    <property type="project" value="InterPro"/>
</dbReference>
<dbReference type="SUPFAM" id="SSF54001">
    <property type="entry name" value="Cysteine proteinases"/>
    <property type="match status" value="1"/>
</dbReference>
<proteinExistence type="predicted"/>
<gene>
    <name evidence="2" type="ORF">GA_TR406_c0_g1_i1_g.1220</name>
</gene>
<accession>A0A1J3DWP5</accession>
<feature type="domain" description="Peptidase C1A papain C-terminal" evidence="1">
    <location>
        <begin position="12"/>
        <end position="103"/>
    </location>
</feature>
<protein>
    <recommendedName>
        <fullName evidence="1">Peptidase C1A papain C-terminal domain-containing protein</fullName>
    </recommendedName>
</protein>
<evidence type="ECO:0000313" key="2">
    <source>
        <dbReference type="EMBL" id="JAU24338.1"/>
    </source>
</evidence>
<sequence length="113" mass="13269">MSLTLQEGMSVAKFEKKLLKDLKKKSPLACMVLMYESYNWVVGDELYDPQNHEKMEPGHAMLMIGHGRSWSGYKNRFRPFFLFQDSNKNRGNNGYLKMRRGKELIQIFITMKA</sequence>
<reference evidence="2" key="1">
    <citation type="submission" date="2016-07" db="EMBL/GenBank/DDBJ databases">
        <title>De novo transcriptome assembly of four accessions of the metal hyperaccumulator plant Noccaea caerulescens.</title>
        <authorList>
            <person name="Blande D."/>
            <person name="Halimaa P."/>
            <person name="Tervahauta A.I."/>
            <person name="Aarts M.G."/>
            <person name="Karenlampi S.O."/>
        </authorList>
    </citation>
    <scope>NUCLEOTIDE SEQUENCE</scope>
</reference>
<name>A0A1J3DWP5_NOCCA</name>
<organism evidence="2">
    <name type="scientific">Noccaea caerulescens</name>
    <name type="common">Alpine penny-cress</name>
    <name type="synonym">Thlaspi caerulescens</name>
    <dbReference type="NCBI Taxonomy" id="107243"/>
    <lineage>
        <taxon>Eukaryota</taxon>
        <taxon>Viridiplantae</taxon>
        <taxon>Streptophyta</taxon>
        <taxon>Embryophyta</taxon>
        <taxon>Tracheophyta</taxon>
        <taxon>Spermatophyta</taxon>
        <taxon>Magnoliopsida</taxon>
        <taxon>eudicotyledons</taxon>
        <taxon>Gunneridae</taxon>
        <taxon>Pentapetalae</taxon>
        <taxon>rosids</taxon>
        <taxon>malvids</taxon>
        <taxon>Brassicales</taxon>
        <taxon>Brassicaceae</taxon>
        <taxon>Coluteocarpeae</taxon>
        <taxon>Noccaea</taxon>
    </lineage>
</organism>
<dbReference type="Gene3D" id="3.90.70.10">
    <property type="entry name" value="Cysteine proteinases"/>
    <property type="match status" value="1"/>
</dbReference>
<evidence type="ECO:0000259" key="1">
    <source>
        <dbReference type="Pfam" id="PF00112"/>
    </source>
</evidence>
<dbReference type="AlphaFoldDB" id="A0A1J3DWP5"/>